<evidence type="ECO:0000256" key="5">
    <source>
        <dbReference type="ARBA" id="ARBA00022723"/>
    </source>
</evidence>
<comment type="caution">
    <text evidence="15">The sequence shown here is derived from an EMBL/GenBank/DDBJ whole genome shotgun (WGS) entry which is preliminary data.</text>
</comment>
<reference evidence="15" key="1">
    <citation type="submission" date="2019-03" db="EMBL/GenBank/DDBJ databases">
        <title>Improved annotation for the trematode Fasciola hepatica.</title>
        <authorList>
            <person name="Choi Y.-J."/>
            <person name="Martin J."/>
            <person name="Mitreva M."/>
        </authorList>
    </citation>
    <scope>NUCLEOTIDE SEQUENCE [LARGE SCALE GENOMIC DNA]</scope>
</reference>
<feature type="domain" description="ACT" evidence="14">
    <location>
        <begin position="32"/>
        <end position="105"/>
    </location>
</feature>
<protein>
    <recommendedName>
        <fullName evidence="4">phenylalanine 4-monooxygenase</fullName>
        <ecNumber evidence="4">1.14.16.1</ecNumber>
    </recommendedName>
    <alternativeName>
        <fullName evidence="10">Phe-4-monooxygenase</fullName>
    </alternativeName>
</protein>
<evidence type="ECO:0000313" key="16">
    <source>
        <dbReference type="Proteomes" id="UP000230066"/>
    </source>
</evidence>
<dbReference type="InterPro" id="IPR019774">
    <property type="entry name" value="Aromatic-AA_hydroxylase_C"/>
</dbReference>
<dbReference type="Gene3D" id="1.10.800.10">
    <property type="entry name" value="Aromatic amino acid hydroxylase"/>
    <property type="match status" value="1"/>
</dbReference>
<evidence type="ECO:0000259" key="13">
    <source>
        <dbReference type="PROSITE" id="PS51410"/>
    </source>
</evidence>
<proteinExistence type="inferred from homology"/>
<evidence type="ECO:0000256" key="1">
    <source>
        <dbReference type="ARBA" id="ARBA00001954"/>
    </source>
</evidence>
<dbReference type="InterPro" id="IPR036329">
    <property type="entry name" value="Aro-AA_hydroxylase_C_sf"/>
</dbReference>
<dbReference type="PANTHER" id="PTHR11473">
    <property type="entry name" value="AROMATIC AMINO ACID HYDROXYLASE"/>
    <property type="match status" value="1"/>
</dbReference>
<feature type="domain" description="Biopterin-dependent aromatic amino acid hydroxylase family profile" evidence="13">
    <location>
        <begin position="103"/>
        <end position="449"/>
    </location>
</feature>
<keyword evidence="16" id="KW-1185">Reference proteome</keyword>
<dbReference type="GO" id="GO:0046189">
    <property type="term" value="P:phenol-containing compound biosynthetic process"/>
    <property type="evidence" value="ECO:0007669"/>
    <property type="project" value="UniProtKB-ARBA"/>
</dbReference>
<dbReference type="PROSITE" id="PS51410">
    <property type="entry name" value="BH4_AAA_HYDROXYL_2"/>
    <property type="match status" value="1"/>
</dbReference>
<feature type="binding site" evidence="11">
    <location>
        <position position="327"/>
    </location>
    <ligand>
        <name>Fe cation</name>
        <dbReference type="ChEBI" id="CHEBI:24875"/>
    </ligand>
</feature>
<evidence type="ECO:0000313" key="15">
    <source>
        <dbReference type="EMBL" id="THD22816.1"/>
    </source>
</evidence>
<dbReference type="InterPro" id="IPR019773">
    <property type="entry name" value="Tyrosine_3-monooxygenase-like"/>
</dbReference>
<dbReference type="Pfam" id="PF00351">
    <property type="entry name" value="Biopterin_H"/>
    <property type="match status" value="1"/>
</dbReference>
<dbReference type="GO" id="GO:0006559">
    <property type="term" value="P:L-phenylalanine catabolic process"/>
    <property type="evidence" value="ECO:0007669"/>
    <property type="project" value="UniProtKB-UniPathway"/>
</dbReference>
<dbReference type="Proteomes" id="UP000230066">
    <property type="component" value="Unassembled WGS sequence"/>
</dbReference>
<evidence type="ECO:0000256" key="8">
    <source>
        <dbReference type="ARBA" id="ARBA00023033"/>
    </source>
</evidence>
<keyword evidence="6" id="KW-0560">Oxidoreductase</keyword>
<dbReference type="GO" id="GO:0004505">
    <property type="term" value="F:phenylalanine 4-monooxygenase activity"/>
    <property type="evidence" value="ECO:0007669"/>
    <property type="project" value="UniProtKB-EC"/>
</dbReference>
<dbReference type="InterPro" id="IPR045865">
    <property type="entry name" value="ACT-like_dom_sf"/>
</dbReference>
<dbReference type="InterPro" id="IPR002912">
    <property type="entry name" value="ACT_dom"/>
</dbReference>
<evidence type="ECO:0000256" key="12">
    <source>
        <dbReference type="PIRSR" id="PIRSR601273-2"/>
    </source>
</evidence>
<dbReference type="PIRSF" id="PIRSF000336">
    <property type="entry name" value="TH"/>
    <property type="match status" value="1"/>
</dbReference>
<sequence length="449" mass="50893">MNASDIGNTFEYVNKFNGSWPESSPSINGCTAILFSVHDNAGSLAIALKIFKDAGINLVHIESRPSRRYGDRYEFFVLASKLCGSIKDALEHLKSSGADPMILNSNNPPESLNGVSWFPRSLTDLDQFAKQILLHGAEIESNHPGFTDPVYRARRKECADIACNYRHGQPIPRIAYTEQEIATWGKVFDQLTQLFPTHACREYNRLFPLLVENCQFRRDNIPQLQDVSDYLKKCTGFTLRPVAGMLSARDFLAGLAFRVFHCTQYIRHSSCPNYTPEPDVCHELIGHAPMFADLSFAQFSQEIGLASLGASDEDINKLATCYWFTVEFGLCKQEEEIRAYGAGLLSSYGELQYCLSDEPKRLEFDPVRTSVQPYPITQYQPVYFVAENFENAKKKLREFTSQMKRPFTVQYDPYTETVEVLNSIQDVKKLVNKIAHDLSLVEHVLEKNG</sequence>
<evidence type="ECO:0000256" key="10">
    <source>
        <dbReference type="ARBA" id="ARBA00029922"/>
    </source>
</evidence>
<dbReference type="InterPro" id="IPR001273">
    <property type="entry name" value="ArAA_hydroxylase"/>
</dbReference>
<dbReference type="PANTHER" id="PTHR11473:SF24">
    <property type="entry name" value="PHENYLALANINE-4-HYDROXYLASE"/>
    <property type="match status" value="1"/>
</dbReference>
<feature type="binding site" evidence="11">
    <location>
        <position position="282"/>
    </location>
    <ligand>
        <name>Fe cation</name>
        <dbReference type="ChEBI" id="CHEBI:24875"/>
    </ligand>
</feature>
<keyword evidence="8" id="KW-0503">Monooxygenase</keyword>
<name>A0A4E0R7G1_FASHE</name>
<accession>A0A4E0R7G1</accession>
<dbReference type="EC" id="1.14.16.1" evidence="4"/>
<dbReference type="CDD" id="cd03347">
    <property type="entry name" value="eu_PheOH"/>
    <property type="match status" value="1"/>
</dbReference>
<dbReference type="EMBL" id="JXXN02002505">
    <property type="protein sequence ID" value="THD22816.1"/>
    <property type="molecule type" value="Genomic_DNA"/>
</dbReference>
<dbReference type="GO" id="GO:0005506">
    <property type="term" value="F:iron ion binding"/>
    <property type="evidence" value="ECO:0007669"/>
    <property type="project" value="InterPro"/>
</dbReference>
<keyword evidence="7 11" id="KW-0408">Iron</keyword>
<dbReference type="FunFam" id="1.10.800.10:FF:000004">
    <property type="entry name" value="Tyrosine 3-monooxygenase"/>
    <property type="match status" value="1"/>
</dbReference>
<dbReference type="PRINTS" id="PR00372">
    <property type="entry name" value="FYWHYDRXLASE"/>
</dbReference>
<evidence type="ECO:0000256" key="4">
    <source>
        <dbReference type="ARBA" id="ARBA00011995"/>
    </source>
</evidence>
<comment type="pathway">
    <text evidence="2">Amino-acid degradation; L-phenylalanine degradation; acetoacetate and fumarate from L-phenylalanine: step 1/6.</text>
</comment>
<evidence type="ECO:0000256" key="11">
    <source>
        <dbReference type="PIRSR" id="PIRSR000336-1"/>
    </source>
</evidence>
<evidence type="ECO:0000256" key="7">
    <source>
        <dbReference type="ARBA" id="ARBA00023004"/>
    </source>
</evidence>
<comment type="similarity">
    <text evidence="3">Belongs to the biopterin-dependent aromatic amino acid hydroxylase family.</text>
</comment>
<evidence type="ECO:0000259" key="14">
    <source>
        <dbReference type="PROSITE" id="PS51671"/>
    </source>
</evidence>
<dbReference type="SUPFAM" id="SSF56534">
    <property type="entry name" value="Aromatic aminoacid monoxygenases, catalytic and oligomerization domains"/>
    <property type="match status" value="1"/>
</dbReference>
<dbReference type="AlphaFoldDB" id="A0A4E0R7G1"/>
<evidence type="ECO:0000256" key="2">
    <source>
        <dbReference type="ARBA" id="ARBA00005088"/>
    </source>
</evidence>
<comment type="cofactor">
    <cofactor evidence="1 12">
        <name>Fe(2+)</name>
        <dbReference type="ChEBI" id="CHEBI:29033"/>
    </cofactor>
</comment>
<keyword evidence="5 11" id="KW-0479">Metal-binding</keyword>
<dbReference type="UniPathway" id="UPA00139">
    <property type="reaction ID" value="UER00337"/>
</dbReference>
<dbReference type="InterPro" id="IPR036951">
    <property type="entry name" value="ArAA_hydroxylase_sf"/>
</dbReference>
<dbReference type="SUPFAM" id="SSF55021">
    <property type="entry name" value="ACT-like"/>
    <property type="match status" value="1"/>
</dbReference>
<keyword evidence="9" id="KW-0585">Phenylalanine catabolism</keyword>
<dbReference type="PROSITE" id="PS51671">
    <property type="entry name" value="ACT"/>
    <property type="match status" value="1"/>
</dbReference>
<evidence type="ECO:0000256" key="9">
    <source>
        <dbReference type="ARBA" id="ARBA00023232"/>
    </source>
</evidence>
<organism evidence="15 16">
    <name type="scientific">Fasciola hepatica</name>
    <name type="common">Liver fluke</name>
    <dbReference type="NCBI Taxonomy" id="6192"/>
    <lineage>
        <taxon>Eukaryota</taxon>
        <taxon>Metazoa</taxon>
        <taxon>Spiralia</taxon>
        <taxon>Lophotrochozoa</taxon>
        <taxon>Platyhelminthes</taxon>
        <taxon>Trematoda</taxon>
        <taxon>Digenea</taxon>
        <taxon>Plagiorchiida</taxon>
        <taxon>Echinostomata</taxon>
        <taxon>Echinostomatoidea</taxon>
        <taxon>Fasciolidae</taxon>
        <taxon>Fasciola</taxon>
    </lineage>
</organism>
<feature type="binding site" evidence="11">
    <location>
        <position position="287"/>
    </location>
    <ligand>
        <name>Fe cation</name>
        <dbReference type="ChEBI" id="CHEBI:24875"/>
    </ligand>
</feature>
<dbReference type="Pfam" id="PF01842">
    <property type="entry name" value="ACT"/>
    <property type="match status" value="1"/>
</dbReference>
<dbReference type="InterPro" id="IPR041912">
    <property type="entry name" value="Euk_PheOH_cat"/>
</dbReference>
<gene>
    <name evidence="15" type="ORF">D915_006412</name>
</gene>
<evidence type="ECO:0000256" key="3">
    <source>
        <dbReference type="ARBA" id="ARBA00009712"/>
    </source>
</evidence>
<evidence type="ECO:0000256" key="6">
    <source>
        <dbReference type="ARBA" id="ARBA00023002"/>
    </source>
</evidence>